<dbReference type="EMBL" id="CP005587">
    <property type="protein sequence ID" value="AGK56197.1"/>
    <property type="molecule type" value="Genomic_DNA"/>
</dbReference>
<dbReference type="AlphaFoldDB" id="N0B1X0"/>
<evidence type="ECO:0000313" key="3">
    <source>
        <dbReference type="Proteomes" id="UP000005952"/>
    </source>
</evidence>
<accession>N0B1X0</accession>
<evidence type="ECO:0000259" key="1">
    <source>
        <dbReference type="Pfam" id="PF04480"/>
    </source>
</evidence>
<organism evidence="2 3">
    <name type="scientific">Hyphomicrobium denitrificans 1NES1</name>
    <dbReference type="NCBI Taxonomy" id="670307"/>
    <lineage>
        <taxon>Bacteria</taxon>
        <taxon>Pseudomonadati</taxon>
        <taxon>Pseudomonadota</taxon>
        <taxon>Alphaproteobacteria</taxon>
        <taxon>Hyphomicrobiales</taxon>
        <taxon>Hyphomicrobiaceae</taxon>
        <taxon>Hyphomicrobium</taxon>
    </lineage>
</organism>
<dbReference type="RefSeq" id="WP_015596235.1">
    <property type="nucleotide sequence ID" value="NC_021172.1"/>
</dbReference>
<dbReference type="STRING" id="670307.HYPDE_22553"/>
<feature type="domain" description="DUF559" evidence="1">
    <location>
        <begin position="3"/>
        <end position="106"/>
    </location>
</feature>
<dbReference type="HOGENOM" id="CLU_107928_3_0_5"/>
<dbReference type="KEGG" id="hdt:HYPDE_22553"/>
<proteinExistence type="predicted"/>
<evidence type="ECO:0000313" key="2">
    <source>
        <dbReference type="EMBL" id="AGK56197.1"/>
    </source>
</evidence>
<dbReference type="Proteomes" id="UP000005952">
    <property type="component" value="Chromosome"/>
</dbReference>
<keyword evidence="3" id="KW-1185">Reference proteome</keyword>
<gene>
    <name evidence="2" type="ORF">HYPDE_22553</name>
</gene>
<reference evidence="2 3" key="1">
    <citation type="journal article" date="2013" name="Genome Announc.">
        <title>Genome sequences for three denitrifying bacterial strains isolated from a uranium- and nitrate-contaminated subsurface environment.</title>
        <authorList>
            <person name="Venkatramanan R."/>
            <person name="Prakash O."/>
            <person name="Woyke T."/>
            <person name="Chain P."/>
            <person name="Goodwin L.A."/>
            <person name="Watson D."/>
            <person name="Brooks S."/>
            <person name="Kostka J.E."/>
            <person name="Green S.J."/>
        </authorList>
    </citation>
    <scope>NUCLEOTIDE SEQUENCE [LARGE SCALE GENOMIC DNA]</scope>
    <source>
        <strain evidence="2 3">1NES1</strain>
    </source>
</reference>
<dbReference type="InterPro" id="IPR007569">
    <property type="entry name" value="DUF559"/>
</dbReference>
<dbReference type="PANTHER" id="PTHR38590">
    <property type="entry name" value="BLL0828 PROTEIN"/>
    <property type="match status" value="1"/>
</dbReference>
<dbReference type="Gene3D" id="3.40.960.10">
    <property type="entry name" value="VSR Endonuclease"/>
    <property type="match status" value="1"/>
</dbReference>
<name>N0B1X0_9HYPH</name>
<dbReference type="Pfam" id="PF04480">
    <property type="entry name" value="DUF559"/>
    <property type="match status" value="1"/>
</dbReference>
<dbReference type="OrthoDB" id="9798754at2"/>
<dbReference type="CDD" id="cd01038">
    <property type="entry name" value="Endonuclease_DUF559"/>
    <property type="match status" value="1"/>
</dbReference>
<dbReference type="InterPro" id="IPR011335">
    <property type="entry name" value="Restrct_endonuc-II-like"/>
</dbReference>
<dbReference type="eggNOG" id="COG2852">
    <property type="taxonomic scope" value="Bacteria"/>
</dbReference>
<dbReference type="SUPFAM" id="SSF52980">
    <property type="entry name" value="Restriction endonuclease-like"/>
    <property type="match status" value="1"/>
</dbReference>
<dbReference type="InterPro" id="IPR047216">
    <property type="entry name" value="Endonuclease_DUF559_bact"/>
</dbReference>
<protein>
    <recommendedName>
        <fullName evidence="1">DUF559 domain-containing protein</fullName>
    </recommendedName>
</protein>
<dbReference type="PANTHER" id="PTHR38590:SF1">
    <property type="entry name" value="BLL0828 PROTEIN"/>
    <property type="match status" value="1"/>
</dbReference>
<sequence length="133" mass="14789">MANERARELRNNATTAERKLWHRPRELKVAGQKFRRQVPIDHFIVDFACLSHRLIIEVDGATHATDAEIASDMCRQRHLESQGFTVLRFKNTDVATNLGGVMDVIVGAFVCPATPTPNPSPQGGGETQPVRTK</sequence>